<feature type="compositionally biased region" description="Gly residues" evidence="9">
    <location>
        <begin position="220"/>
        <end position="230"/>
    </location>
</feature>
<dbReference type="Gene3D" id="3.30.40.10">
    <property type="entry name" value="Zinc/RING finger domain, C3HC4 (zinc finger)"/>
    <property type="match status" value="1"/>
</dbReference>
<proteinExistence type="predicted"/>
<sequence>MASEPSNTSETPQSIFERLINSRNRDLPLFFPFILGFTASVTDPGQTRVDSPDSESDPDANSGNRSSPDESTQQERIVLINPVTQTMTVIEGTGLDTLFRGVEGKGGQPPASKSAVEALPRVEIREGDDERGECVICLEEFSVGNVVKEMPCKHGFHEKCIEKWLSIHGNCPVCRCKLPVDDEEGSKKSEETESGGGDGGRGGGRVNREIWLSFSFGGFRRSGGDGGDQSQGGDQMMDID</sequence>
<evidence type="ECO:0000256" key="2">
    <source>
        <dbReference type="ARBA" id="ARBA00012483"/>
    </source>
</evidence>
<evidence type="ECO:0000256" key="4">
    <source>
        <dbReference type="ARBA" id="ARBA00022723"/>
    </source>
</evidence>
<evidence type="ECO:0000313" key="11">
    <source>
        <dbReference type="EMBL" id="KAK9750759.1"/>
    </source>
</evidence>
<dbReference type="GO" id="GO:0016567">
    <property type="term" value="P:protein ubiquitination"/>
    <property type="evidence" value="ECO:0007669"/>
    <property type="project" value="TreeGrafter"/>
</dbReference>
<dbReference type="EC" id="2.3.2.27" evidence="2"/>
<evidence type="ECO:0000256" key="7">
    <source>
        <dbReference type="ARBA" id="ARBA00022833"/>
    </source>
</evidence>
<feature type="domain" description="RING-type" evidence="10">
    <location>
        <begin position="134"/>
        <end position="175"/>
    </location>
</feature>
<name>A0AAW1MYR8_SAPOF</name>
<feature type="compositionally biased region" description="Polar residues" evidence="9">
    <location>
        <begin position="59"/>
        <end position="75"/>
    </location>
</feature>
<dbReference type="PROSITE" id="PS50089">
    <property type="entry name" value="ZF_RING_2"/>
    <property type="match status" value="1"/>
</dbReference>
<dbReference type="InterPro" id="IPR001841">
    <property type="entry name" value="Znf_RING"/>
</dbReference>
<dbReference type="InterPro" id="IPR013083">
    <property type="entry name" value="Znf_RING/FYVE/PHD"/>
</dbReference>
<dbReference type="Proteomes" id="UP001443914">
    <property type="component" value="Unassembled WGS sequence"/>
</dbReference>
<keyword evidence="6" id="KW-0833">Ubl conjugation pathway</keyword>
<dbReference type="PANTHER" id="PTHR15710:SF132">
    <property type="entry name" value="E3 UBIQUITIN-PROTEIN LIGASE MPSR1"/>
    <property type="match status" value="1"/>
</dbReference>
<reference evidence="11" key="1">
    <citation type="submission" date="2024-03" db="EMBL/GenBank/DDBJ databases">
        <title>WGS assembly of Saponaria officinalis var. Norfolk2.</title>
        <authorList>
            <person name="Jenkins J."/>
            <person name="Shu S."/>
            <person name="Grimwood J."/>
            <person name="Barry K."/>
            <person name="Goodstein D."/>
            <person name="Schmutz J."/>
            <person name="Leebens-Mack J."/>
            <person name="Osbourn A."/>
        </authorList>
    </citation>
    <scope>NUCLEOTIDE SEQUENCE [LARGE SCALE GENOMIC DNA]</scope>
    <source>
        <strain evidence="11">JIC</strain>
    </source>
</reference>
<dbReference type="GO" id="GO:0005737">
    <property type="term" value="C:cytoplasm"/>
    <property type="evidence" value="ECO:0007669"/>
    <property type="project" value="TreeGrafter"/>
</dbReference>
<keyword evidence="12" id="KW-1185">Reference proteome</keyword>
<feature type="compositionally biased region" description="Low complexity" evidence="9">
    <location>
        <begin position="231"/>
        <end position="240"/>
    </location>
</feature>
<keyword evidence="4" id="KW-0479">Metal-binding</keyword>
<dbReference type="FunFam" id="3.30.40.10:FF:000127">
    <property type="entry name" value="E3 ubiquitin-protein ligase RNF181"/>
    <property type="match status" value="1"/>
</dbReference>
<dbReference type="CDD" id="cd16454">
    <property type="entry name" value="RING-H2_PA-TM-RING"/>
    <property type="match status" value="1"/>
</dbReference>
<comment type="caution">
    <text evidence="11">The sequence shown here is derived from an EMBL/GenBank/DDBJ whole genome shotgun (WGS) entry which is preliminary data.</text>
</comment>
<accession>A0AAW1MYR8</accession>
<evidence type="ECO:0000256" key="8">
    <source>
        <dbReference type="PROSITE-ProRule" id="PRU00175"/>
    </source>
</evidence>
<protein>
    <recommendedName>
        <fullName evidence="2">RING-type E3 ubiquitin transferase</fullName>
        <ecNumber evidence="2">2.3.2.27</ecNumber>
    </recommendedName>
</protein>
<feature type="region of interest" description="Disordered" evidence="9">
    <location>
        <begin position="42"/>
        <end position="75"/>
    </location>
</feature>
<feature type="region of interest" description="Disordered" evidence="9">
    <location>
        <begin position="182"/>
        <end position="240"/>
    </location>
</feature>
<dbReference type="PANTHER" id="PTHR15710">
    <property type="entry name" value="E3 UBIQUITIN-PROTEIN LIGASE PRAJA"/>
    <property type="match status" value="1"/>
</dbReference>
<dbReference type="GO" id="GO:0061630">
    <property type="term" value="F:ubiquitin protein ligase activity"/>
    <property type="evidence" value="ECO:0007669"/>
    <property type="project" value="UniProtKB-EC"/>
</dbReference>
<dbReference type="Pfam" id="PF13639">
    <property type="entry name" value="zf-RING_2"/>
    <property type="match status" value="1"/>
</dbReference>
<comment type="catalytic activity">
    <reaction evidence="1">
        <text>S-ubiquitinyl-[E2 ubiquitin-conjugating enzyme]-L-cysteine + [acceptor protein]-L-lysine = [E2 ubiquitin-conjugating enzyme]-L-cysteine + N(6)-ubiquitinyl-[acceptor protein]-L-lysine.</text>
        <dbReference type="EC" id="2.3.2.27"/>
    </reaction>
</comment>
<dbReference type="AlphaFoldDB" id="A0AAW1MYR8"/>
<keyword evidence="7" id="KW-0862">Zinc</keyword>
<evidence type="ECO:0000256" key="6">
    <source>
        <dbReference type="ARBA" id="ARBA00022786"/>
    </source>
</evidence>
<dbReference type="SMART" id="SM00184">
    <property type="entry name" value="RING"/>
    <property type="match status" value="1"/>
</dbReference>
<gene>
    <name evidence="11" type="ORF">RND81_02G219600</name>
</gene>
<feature type="compositionally biased region" description="Gly residues" evidence="9">
    <location>
        <begin position="194"/>
        <end position="205"/>
    </location>
</feature>
<keyword evidence="3" id="KW-0808">Transferase</keyword>
<evidence type="ECO:0000259" key="10">
    <source>
        <dbReference type="PROSITE" id="PS50089"/>
    </source>
</evidence>
<dbReference type="GO" id="GO:0008270">
    <property type="term" value="F:zinc ion binding"/>
    <property type="evidence" value="ECO:0007669"/>
    <property type="project" value="UniProtKB-KW"/>
</dbReference>
<evidence type="ECO:0000256" key="5">
    <source>
        <dbReference type="ARBA" id="ARBA00022771"/>
    </source>
</evidence>
<evidence type="ECO:0000256" key="9">
    <source>
        <dbReference type="SAM" id="MobiDB-lite"/>
    </source>
</evidence>
<keyword evidence="5 8" id="KW-0863">Zinc-finger</keyword>
<organism evidence="11 12">
    <name type="scientific">Saponaria officinalis</name>
    <name type="common">Common soapwort</name>
    <name type="synonym">Lychnis saponaria</name>
    <dbReference type="NCBI Taxonomy" id="3572"/>
    <lineage>
        <taxon>Eukaryota</taxon>
        <taxon>Viridiplantae</taxon>
        <taxon>Streptophyta</taxon>
        <taxon>Embryophyta</taxon>
        <taxon>Tracheophyta</taxon>
        <taxon>Spermatophyta</taxon>
        <taxon>Magnoliopsida</taxon>
        <taxon>eudicotyledons</taxon>
        <taxon>Gunneridae</taxon>
        <taxon>Pentapetalae</taxon>
        <taxon>Caryophyllales</taxon>
        <taxon>Caryophyllaceae</taxon>
        <taxon>Caryophylleae</taxon>
        <taxon>Saponaria</taxon>
    </lineage>
</organism>
<evidence type="ECO:0000313" key="12">
    <source>
        <dbReference type="Proteomes" id="UP001443914"/>
    </source>
</evidence>
<dbReference type="SUPFAM" id="SSF57850">
    <property type="entry name" value="RING/U-box"/>
    <property type="match status" value="1"/>
</dbReference>
<evidence type="ECO:0000256" key="3">
    <source>
        <dbReference type="ARBA" id="ARBA00022679"/>
    </source>
</evidence>
<evidence type="ECO:0000256" key="1">
    <source>
        <dbReference type="ARBA" id="ARBA00000900"/>
    </source>
</evidence>
<dbReference type="EMBL" id="JBDFQZ010000002">
    <property type="protein sequence ID" value="KAK9750759.1"/>
    <property type="molecule type" value="Genomic_DNA"/>
</dbReference>